<dbReference type="SMART" id="SM00836">
    <property type="entry name" value="DALR_1"/>
    <property type="match status" value="1"/>
</dbReference>
<dbReference type="InterPro" id="IPR009080">
    <property type="entry name" value="tRNAsynth_Ia_anticodon-bd"/>
</dbReference>
<keyword evidence="5 10" id="KW-0067">ATP-binding</keyword>
<dbReference type="GO" id="GO:0004814">
    <property type="term" value="F:arginine-tRNA ligase activity"/>
    <property type="evidence" value="ECO:0007669"/>
    <property type="project" value="UniProtKB-UniRule"/>
</dbReference>
<dbReference type="Gene3D" id="3.40.50.620">
    <property type="entry name" value="HUPs"/>
    <property type="match status" value="1"/>
</dbReference>
<dbReference type="SUPFAM" id="SSF47323">
    <property type="entry name" value="Anticodon-binding domain of a subclass of class I aminoacyl-tRNA synthetases"/>
    <property type="match status" value="1"/>
</dbReference>
<dbReference type="Pfam" id="PF05746">
    <property type="entry name" value="DALR_1"/>
    <property type="match status" value="1"/>
</dbReference>
<evidence type="ECO:0000256" key="6">
    <source>
        <dbReference type="ARBA" id="ARBA00022917"/>
    </source>
</evidence>
<keyword evidence="6 10" id="KW-0648">Protein biosynthesis</keyword>
<evidence type="ECO:0000256" key="3">
    <source>
        <dbReference type="ARBA" id="ARBA00022598"/>
    </source>
</evidence>
<evidence type="ECO:0000256" key="7">
    <source>
        <dbReference type="ARBA" id="ARBA00023146"/>
    </source>
</evidence>
<dbReference type="Gene3D" id="1.10.730.10">
    <property type="entry name" value="Isoleucyl-tRNA Synthetase, Domain 1"/>
    <property type="match status" value="1"/>
</dbReference>
<dbReference type="FunFam" id="1.10.730.10:FF:000006">
    <property type="entry name" value="Arginyl-tRNA synthetase 2, mitochondrial"/>
    <property type="match status" value="1"/>
</dbReference>
<dbReference type="InterPro" id="IPR005148">
    <property type="entry name" value="Arg-tRNA-synth_N"/>
</dbReference>
<dbReference type="InterPro" id="IPR036695">
    <property type="entry name" value="Arg-tRNA-synth_N_sf"/>
</dbReference>
<dbReference type="NCBIfam" id="TIGR00456">
    <property type="entry name" value="argS"/>
    <property type="match status" value="1"/>
</dbReference>
<evidence type="ECO:0000256" key="9">
    <source>
        <dbReference type="NCBIfam" id="TIGR00456"/>
    </source>
</evidence>
<protein>
    <recommendedName>
        <fullName evidence="2 9">Arginine--tRNA ligase</fullName>
        <ecNumber evidence="2 9">6.1.1.19</ecNumber>
    </recommendedName>
</protein>
<feature type="domain" description="DALR anticodon binding" evidence="11">
    <location>
        <begin position="559"/>
        <end position="675"/>
    </location>
</feature>
<reference evidence="13 14" key="1">
    <citation type="submission" date="2017-09" db="EMBL/GenBank/DDBJ databases">
        <title>Depth-based differentiation of microbial function through sediment-hosted aquifers and enrichment of novel symbionts in the deep terrestrial subsurface.</title>
        <authorList>
            <person name="Probst A.J."/>
            <person name="Ladd B."/>
            <person name="Jarett J.K."/>
            <person name="Geller-Mcgrath D.E."/>
            <person name="Sieber C.M."/>
            <person name="Emerson J.B."/>
            <person name="Anantharaman K."/>
            <person name="Thomas B.C."/>
            <person name="Malmstrom R."/>
            <person name="Stieglmeier M."/>
            <person name="Klingl A."/>
            <person name="Woyke T."/>
            <person name="Ryan C.M."/>
            <person name="Banfield J.F."/>
        </authorList>
    </citation>
    <scope>NUCLEOTIDE SEQUENCE [LARGE SCALE GENOMIC DNA]</scope>
    <source>
        <strain evidence="13">CG11_big_fil_rev_8_21_14_0_20_46_11</strain>
    </source>
</reference>
<dbReference type="Proteomes" id="UP000229342">
    <property type="component" value="Unassembled WGS sequence"/>
</dbReference>
<comment type="similarity">
    <text evidence="1 10">Belongs to the class-I aminoacyl-tRNA synthetase family.</text>
</comment>
<evidence type="ECO:0000259" key="12">
    <source>
        <dbReference type="SMART" id="SM01016"/>
    </source>
</evidence>
<dbReference type="EMBL" id="PCVG01000067">
    <property type="protein sequence ID" value="PIQ68250.1"/>
    <property type="molecule type" value="Genomic_DNA"/>
</dbReference>
<comment type="catalytic activity">
    <reaction evidence="8">
        <text>tRNA(Arg) + L-arginine + ATP = L-arginyl-tRNA(Arg) + AMP + diphosphate</text>
        <dbReference type="Rhea" id="RHEA:20301"/>
        <dbReference type="Rhea" id="RHEA-COMP:9658"/>
        <dbReference type="Rhea" id="RHEA-COMP:9673"/>
        <dbReference type="ChEBI" id="CHEBI:30616"/>
        <dbReference type="ChEBI" id="CHEBI:32682"/>
        <dbReference type="ChEBI" id="CHEBI:33019"/>
        <dbReference type="ChEBI" id="CHEBI:78442"/>
        <dbReference type="ChEBI" id="CHEBI:78513"/>
        <dbReference type="ChEBI" id="CHEBI:456215"/>
        <dbReference type="EC" id="6.1.1.19"/>
    </reaction>
</comment>
<dbReference type="Pfam" id="PF03485">
    <property type="entry name" value="Arg_tRNA_synt_N"/>
    <property type="match status" value="2"/>
</dbReference>
<dbReference type="PRINTS" id="PR01038">
    <property type="entry name" value="TRNASYNTHARG"/>
</dbReference>
<sequence length="675" mass="75595">MDTSPILWTGAAMQRAPFLSLCTPRFWCAGRRNNDTIGRMTIEDELHQSLQQALSALGIEKREVSFEHPADLAHGDYSTNAALELFSRKVRISLRPKLKKYTEAKGEAYIRPRGEEGVSFQTAKGVNFHSPRQLASLIVIELQKNLPAGVEKTEVAGAGFINFYLTKEFFAENIREALRQAQDYGKNKALVHKKVMVEYTDPNPFKEFHIGHLMSNAIGESVARIFEYNGANVLRACWQGDVGLHVAKAIFGMEQNMNEVSNILHFRGVTEHPSVLLGRWYVFGAHAYETDEKSKKAIGDINVLIYKILAGEKNGDPRETLVANMYKAGREASLAYFEDIYRRLGTKFNYYFYESEEGRKGQAIVEENLGKGIFEKSDGAVVFKGEPYGLHTRVFINSLGLPTYEAKELGLNKRKFELEPDLYKSVIITGNEINEYFKVLLKVMSLIMPKVAEKTVHLPHGMLRMTTGKMSSRKGNVITGEGLIAQVKALVVEKIKEPTSAQGSGLAKREMSEKEKETVAEQVAIGAIKYSILRQAIGGDIIFDFEKSISFEGDSGPYLQYSYVRAKAVLAKAKEVGLKPCVGVKLLQKWETSTLEKLLYRFPEVVERAGAEYQPHYVTTYLTELAGVFNSWYANEKIIDANDPASPYKLALTEAFATVIKNGLSLLGIKVPERM</sequence>
<evidence type="ECO:0000259" key="11">
    <source>
        <dbReference type="SMART" id="SM00836"/>
    </source>
</evidence>
<dbReference type="SUPFAM" id="SSF52374">
    <property type="entry name" value="Nucleotidylyl transferase"/>
    <property type="match status" value="1"/>
</dbReference>
<accession>A0A2H0KAG9</accession>
<dbReference type="InterPro" id="IPR001278">
    <property type="entry name" value="Arg-tRNA-ligase"/>
</dbReference>
<evidence type="ECO:0000256" key="4">
    <source>
        <dbReference type="ARBA" id="ARBA00022741"/>
    </source>
</evidence>
<dbReference type="GO" id="GO:0005524">
    <property type="term" value="F:ATP binding"/>
    <property type="evidence" value="ECO:0007669"/>
    <property type="project" value="UniProtKB-KW"/>
</dbReference>
<comment type="caution">
    <text evidence="13">The sequence shown here is derived from an EMBL/GenBank/DDBJ whole genome shotgun (WGS) entry which is preliminary data.</text>
</comment>
<evidence type="ECO:0000256" key="10">
    <source>
        <dbReference type="RuleBase" id="RU363038"/>
    </source>
</evidence>
<gene>
    <name evidence="13" type="primary">argS</name>
    <name evidence="13" type="ORF">COV91_05080</name>
</gene>
<evidence type="ECO:0000256" key="5">
    <source>
        <dbReference type="ARBA" id="ARBA00022840"/>
    </source>
</evidence>
<feature type="domain" description="Arginyl tRNA synthetase N-terminal" evidence="12">
    <location>
        <begin position="40"/>
        <end position="165"/>
    </location>
</feature>
<keyword evidence="4 10" id="KW-0547">Nucleotide-binding</keyword>
<dbReference type="PANTHER" id="PTHR11956:SF5">
    <property type="entry name" value="ARGININE--TRNA LIGASE, CYTOPLASMIC"/>
    <property type="match status" value="1"/>
</dbReference>
<keyword evidence="7 10" id="KW-0030">Aminoacyl-tRNA synthetase</keyword>
<dbReference type="EC" id="6.1.1.19" evidence="2 9"/>
<evidence type="ECO:0000256" key="1">
    <source>
        <dbReference type="ARBA" id="ARBA00005594"/>
    </source>
</evidence>
<dbReference type="SUPFAM" id="SSF55190">
    <property type="entry name" value="Arginyl-tRNA synthetase (ArgRS), N-terminal 'additional' domain"/>
    <property type="match status" value="2"/>
</dbReference>
<proteinExistence type="inferred from homology"/>
<dbReference type="InterPro" id="IPR008909">
    <property type="entry name" value="DALR_anticod-bd"/>
</dbReference>
<dbReference type="InterPro" id="IPR035684">
    <property type="entry name" value="ArgRS_core"/>
</dbReference>
<name>A0A2H0KAG9_9BACT</name>
<evidence type="ECO:0000313" key="14">
    <source>
        <dbReference type="Proteomes" id="UP000229342"/>
    </source>
</evidence>
<dbReference type="InterPro" id="IPR014729">
    <property type="entry name" value="Rossmann-like_a/b/a_fold"/>
</dbReference>
<dbReference type="SMART" id="SM01016">
    <property type="entry name" value="Arg_tRNA_synt_N"/>
    <property type="match status" value="1"/>
</dbReference>
<keyword evidence="3 10" id="KW-0436">Ligase</keyword>
<dbReference type="GO" id="GO:0005737">
    <property type="term" value="C:cytoplasm"/>
    <property type="evidence" value="ECO:0007669"/>
    <property type="project" value="UniProtKB-UniRule"/>
</dbReference>
<dbReference type="Pfam" id="PF00750">
    <property type="entry name" value="tRNA-synt_1d"/>
    <property type="match status" value="1"/>
</dbReference>
<evidence type="ECO:0000256" key="2">
    <source>
        <dbReference type="ARBA" id="ARBA00012837"/>
    </source>
</evidence>
<dbReference type="AlphaFoldDB" id="A0A2H0KAG9"/>
<dbReference type="GO" id="GO:0006420">
    <property type="term" value="P:arginyl-tRNA aminoacylation"/>
    <property type="evidence" value="ECO:0007669"/>
    <property type="project" value="UniProtKB-UniRule"/>
</dbReference>
<evidence type="ECO:0000256" key="8">
    <source>
        <dbReference type="ARBA" id="ARBA00049339"/>
    </source>
</evidence>
<evidence type="ECO:0000313" key="13">
    <source>
        <dbReference type="EMBL" id="PIQ68250.1"/>
    </source>
</evidence>
<dbReference type="Gene3D" id="3.30.1360.70">
    <property type="entry name" value="Arginyl tRNA synthetase N-terminal domain"/>
    <property type="match status" value="1"/>
</dbReference>
<dbReference type="PANTHER" id="PTHR11956">
    <property type="entry name" value="ARGINYL-TRNA SYNTHETASE"/>
    <property type="match status" value="1"/>
</dbReference>
<organism evidence="13 14">
    <name type="scientific">Candidatus Taylorbacteria bacterium CG11_big_fil_rev_8_21_14_0_20_46_11</name>
    <dbReference type="NCBI Taxonomy" id="1975025"/>
    <lineage>
        <taxon>Bacteria</taxon>
        <taxon>Candidatus Tayloriibacteriota</taxon>
    </lineage>
</organism>